<keyword evidence="2" id="KW-0547">Nucleotide-binding</keyword>
<feature type="binding site" evidence="2">
    <location>
        <position position="48"/>
    </location>
    <ligand>
        <name>Mg(2+)</name>
        <dbReference type="ChEBI" id="CHEBI:18420"/>
        <label>1</label>
    </ligand>
</feature>
<feature type="binding site" evidence="2">
    <location>
        <position position="49"/>
    </location>
    <ligand>
        <name>Mg(2+)</name>
        <dbReference type="ChEBI" id="CHEBI:18420"/>
        <label>1</label>
    </ligand>
</feature>
<feature type="binding site" evidence="2">
    <location>
        <position position="32"/>
    </location>
    <ligand>
        <name>Mg(2+)</name>
        <dbReference type="ChEBI" id="CHEBI:18420"/>
        <label>3</label>
    </ligand>
</feature>
<dbReference type="SUPFAM" id="SSF55326">
    <property type="entry name" value="PurM N-terminal domain-like"/>
    <property type="match status" value="1"/>
</dbReference>
<dbReference type="PIRSF" id="PIRSF005303">
    <property type="entry name" value="Thiam_monoph_kin"/>
    <property type="match status" value="1"/>
</dbReference>
<feature type="binding site" evidence="2">
    <location>
        <position position="124"/>
    </location>
    <ligand>
        <name>Mg(2+)</name>
        <dbReference type="ChEBI" id="CHEBI:18420"/>
        <label>1</label>
    </ligand>
</feature>
<keyword evidence="1 2" id="KW-0784">Thiamine biosynthesis</keyword>
<dbReference type="CDD" id="cd02194">
    <property type="entry name" value="ThiL"/>
    <property type="match status" value="1"/>
</dbReference>
<feature type="binding site" evidence="2">
    <location>
        <position position="214"/>
    </location>
    <ligand>
        <name>ATP</name>
        <dbReference type="ChEBI" id="CHEBI:30616"/>
    </ligand>
</feature>
<feature type="binding site" evidence="2">
    <location>
        <position position="77"/>
    </location>
    <ligand>
        <name>Mg(2+)</name>
        <dbReference type="ChEBI" id="CHEBI:18420"/>
        <label>3</label>
    </ligand>
</feature>
<sequence>MPAGEFALIARYFASAACAAAGEELALGIGDDCAILSLAAEQQLAVSTDTLNQGVHFPAGADPRLLAWRALGCTLSDLAAMGAKPVGFTLALSLPEADEAWLTAFAEGLNTAAQQYRVRLVGGDTTRGPLSLTLTVLGRVPSGMALKRSGAQVGDLLCVGGVLGQAAAALPWVLGERLPEAAAEGLLHRYWQPAPQLALGRALRGRATSAIDISDGLLADCGHLAKASNVLLEVDSARVPLDANAVALLGAEQAQACALRGGDDYRLAFTLPLRCLEGLQAEGYAVSVIGRVRSKQVGGALELLHNGRRETVTQGGYQHFQEPTDG</sequence>
<dbReference type="AlphaFoldDB" id="A0A1H7JA76"/>
<dbReference type="NCBIfam" id="TIGR01379">
    <property type="entry name" value="thiL"/>
    <property type="match status" value="1"/>
</dbReference>
<name>A0A1H7JA76_9GAMM</name>
<keyword evidence="2" id="KW-0460">Magnesium</keyword>
<feature type="binding site" evidence="2">
    <location>
        <position position="56"/>
    </location>
    <ligand>
        <name>substrate</name>
    </ligand>
</feature>
<dbReference type="Gene3D" id="3.90.650.10">
    <property type="entry name" value="PurM-like C-terminal domain"/>
    <property type="match status" value="1"/>
</dbReference>
<dbReference type="GO" id="GO:0009228">
    <property type="term" value="P:thiamine biosynthetic process"/>
    <property type="evidence" value="ECO:0007669"/>
    <property type="project" value="UniProtKB-KW"/>
</dbReference>
<dbReference type="UniPathway" id="UPA00060">
    <property type="reaction ID" value="UER00142"/>
</dbReference>
<evidence type="ECO:0000259" key="3">
    <source>
        <dbReference type="Pfam" id="PF00586"/>
    </source>
</evidence>
<proteinExistence type="inferred from homology"/>
<evidence type="ECO:0000256" key="1">
    <source>
        <dbReference type="ARBA" id="ARBA00022977"/>
    </source>
</evidence>
<dbReference type="EC" id="2.7.4.16" evidence="2"/>
<dbReference type="InterPro" id="IPR036921">
    <property type="entry name" value="PurM-like_N_sf"/>
</dbReference>
<dbReference type="Proteomes" id="UP000185766">
    <property type="component" value="Unassembled WGS sequence"/>
</dbReference>
<dbReference type="Pfam" id="PF00586">
    <property type="entry name" value="AIRS"/>
    <property type="match status" value="1"/>
</dbReference>
<dbReference type="PANTHER" id="PTHR30270">
    <property type="entry name" value="THIAMINE-MONOPHOSPHATE KINASE"/>
    <property type="match status" value="1"/>
</dbReference>
<dbReference type="HAMAP" id="MF_02128">
    <property type="entry name" value="TMP_kinase"/>
    <property type="match status" value="1"/>
</dbReference>
<feature type="binding site" evidence="2">
    <location>
        <position position="212"/>
    </location>
    <ligand>
        <name>Mg(2+)</name>
        <dbReference type="ChEBI" id="CHEBI:18420"/>
        <label>3</label>
    </ligand>
</feature>
<reference evidence="4 5" key="1">
    <citation type="submission" date="2016-10" db="EMBL/GenBank/DDBJ databases">
        <authorList>
            <person name="de Groot N.N."/>
        </authorList>
    </citation>
    <scope>NUCLEOTIDE SEQUENCE [LARGE SCALE GENOMIC DNA]</scope>
    <source>
        <strain evidence="4 5">JCM 19513</strain>
    </source>
</reference>
<dbReference type="GO" id="GO:0009030">
    <property type="term" value="F:thiamine-phosphate kinase activity"/>
    <property type="evidence" value="ECO:0007669"/>
    <property type="project" value="UniProtKB-UniRule"/>
</dbReference>
<protein>
    <recommendedName>
        <fullName evidence="2">Thiamine-monophosphate kinase</fullName>
        <shortName evidence="2">TMP kinase</shortName>
        <shortName evidence="2">Thiamine-phosphate kinase</shortName>
        <ecNumber evidence="2">2.7.4.16</ecNumber>
    </recommendedName>
</protein>
<feature type="binding site" evidence="2">
    <location>
        <position position="77"/>
    </location>
    <ligand>
        <name>Mg(2+)</name>
        <dbReference type="ChEBI" id="CHEBI:18420"/>
        <label>2</label>
    </ligand>
</feature>
<dbReference type="STRING" id="1429083.GCA_001885685_00697"/>
<dbReference type="GO" id="GO:0000287">
    <property type="term" value="F:magnesium ion binding"/>
    <property type="evidence" value="ECO:0007669"/>
    <property type="project" value="UniProtKB-UniRule"/>
</dbReference>
<dbReference type="SUPFAM" id="SSF56042">
    <property type="entry name" value="PurM C-terminal domain-like"/>
    <property type="match status" value="1"/>
</dbReference>
<dbReference type="Gene3D" id="3.30.1330.10">
    <property type="entry name" value="PurM-like, N-terminal domain"/>
    <property type="match status" value="1"/>
</dbReference>
<feature type="binding site" evidence="2">
    <location>
        <position position="148"/>
    </location>
    <ligand>
        <name>ATP</name>
        <dbReference type="ChEBI" id="CHEBI:30616"/>
    </ligand>
</feature>
<dbReference type="EMBL" id="FOAS01000004">
    <property type="protein sequence ID" value="SEK71593.1"/>
    <property type="molecule type" value="Genomic_DNA"/>
</dbReference>
<dbReference type="GO" id="GO:0005524">
    <property type="term" value="F:ATP binding"/>
    <property type="evidence" value="ECO:0007669"/>
    <property type="project" value="UniProtKB-UniRule"/>
</dbReference>
<dbReference type="PANTHER" id="PTHR30270:SF0">
    <property type="entry name" value="THIAMINE-MONOPHOSPHATE KINASE"/>
    <property type="match status" value="1"/>
</dbReference>
<accession>A0A1H7JA76</accession>
<comment type="similarity">
    <text evidence="2">Belongs to the thiamine-monophosphate kinase family.</text>
</comment>
<keyword evidence="2 4" id="KW-0418">Kinase</keyword>
<feature type="binding site" evidence="2">
    <location>
        <position position="77"/>
    </location>
    <ligand>
        <name>Mg(2+)</name>
        <dbReference type="ChEBI" id="CHEBI:18420"/>
        <label>4</label>
    </ligand>
</feature>
<keyword evidence="5" id="KW-1185">Reference proteome</keyword>
<feature type="binding site" evidence="2">
    <location>
        <position position="263"/>
    </location>
    <ligand>
        <name>substrate</name>
    </ligand>
</feature>
<feature type="binding site" evidence="2">
    <location>
        <position position="215"/>
    </location>
    <ligand>
        <name>Mg(2+)</name>
        <dbReference type="ChEBI" id="CHEBI:18420"/>
        <label>5</label>
    </ligand>
</feature>
<comment type="pathway">
    <text evidence="2">Cofactor biosynthesis; thiamine diphosphate biosynthesis; thiamine diphosphate from thiamine phosphate: step 1/1.</text>
</comment>
<comment type="catalytic activity">
    <reaction evidence="2">
        <text>thiamine phosphate + ATP = thiamine diphosphate + ADP</text>
        <dbReference type="Rhea" id="RHEA:15913"/>
        <dbReference type="ChEBI" id="CHEBI:30616"/>
        <dbReference type="ChEBI" id="CHEBI:37575"/>
        <dbReference type="ChEBI" id="CHEBI:58937"/>
        <dbReference type="ChEBI" id="CHEBI:456216"/>
        <dbReference type="EC" id="2.7.4.16"/>
    </reaction>
</comment>
<dbReference type="GO" id="GO:0009229">
    <property type="term" value="P:thiamine diphosphate biosynthetic process"/>
    <property type="evidence" value="ECO:0007669"/>
    <property type="project" value="UniProtKB-UniRule"/>
</dbReference>
<keyword evidence="2" id="KW-0479">Metal-binding</keyword>
<comment type="caution">
    <text evidence="2">Lacks conserved residue(s) required for the propagation of feature annotation.</text>
</comment>
<dbReference type="InterPro" id="IPR006283">
    <property type="entry name" value="ThiL-like"/>
</dbReference>
<comment type="miscellaneous">
    <text evidence="2">Reaction mechanism of ThiL seems to utilize a direct, inline transfer of the gamma-phosphate of ATP to TMP rather than a phosphorylated enzyme intermediate.</text>
</comment>
<feature type="binding site" evidence="2">
    <location>
        <position position="47"/>
    </location>
    <ligand>
        <name>Mg(2+)</name>
        <dbReference type="ChEBI" id="CHEBI:18420"/>
        <label>4</label>
    </ligand>
</feature>
<keyword evidence="2" id="KW-0808">Transferase</keyword>
<feature type="binding site" evidence="2">
    <location>
        <begin position="123"/>
        <end position="124"/>
    </location>
    <ligand>
        <name>ATP</name>
        <dbReference type="ChEBI" id="CHEBI:30616"/>
    </ligand>
</feature>
<evidence type="ECO:0000313" key="4">
    <source>
        <dbReference type="EMBL" id="SEK71593.1"/>
    </source>
</evidence>
<dbReference type="InterPro" id="IPR036676">
    <property type="entry name" value="PurM-like_C_sf"/>
</dbReference>
<dbReference type="RefSeq" id="WP_074866046.1">
    <property type="nucleotide sequence ID" value="NZ_FOAS01000004.1"/>
</dbReference>
<organism evidence="4 5">
    <name type="scientific">Atopomonas hussainii</name>
    <dbReference type="NCBI Taxonomy" id="1429083"/>
    <lineage>
        <taxon>Bacteria</taxon>
        <taxon>Pseudomonadati</taxon>
        <taxon>Pseudomonadota</taxon>
        <taxon>Gammaproteobacteria</taxon>
        <taxon>Pseudomonadales</taxon>
        <taxon>Pseudomonadaceae</taxon>
        <taxon>Atopomonas</taxon>
    </lineage>
</organism>
<keyword evidence="2" id="KW-0067">ATP-binding</keyword>
<dbReference type="InterPro" id="IPR016188">
    <property type="entry name" value="PurM-like_N"/>
</dbReference>
<feature type="binding site" evidence="2">
    <location>
        <position position="49"/>
    </location>
    <ligand>
        <name>Mg(2+)</name>
        <dbReference type="ChEBI" id="CHEBI:18420"/>
        <label>2</label>
    </ligand>
</feature>
<evidence type="ECO:0000256" key="2">
    <source>
        <dbReference type="HAMAP-Rule" id="MF_02128"/>
    </source>
</evidence>
<gene>
    <name evidence="2" type="primary">thiL</name>
    <name evidence="4" type="ORF">SAMN05216214_104215</name>
</gene>
<comment type="function">
    <text evidence="2">Catalyzes the ATP-dependent phosphorylation of thiamine-monophosphate (TMP) to form thiamine-pyrophosphate (TPP), the active form of vitamin B1.</text>
</comment>
<feature type="binding site" evidence="2">
    <location>
        <position position="317"/>
    </location>
    <ligand>
        <name>substrate</name>
    </ligand>
</feature>
<feature type="binding site" evidence="2">
    <location>
        <position position="32"/>
    </location>
    <ligand>
        <name>Mg(2+)</name>
        <dbReference type="ChEBI" id="CHEBI:18420"/>
        <label>4</label>
    </ligand>
</feature>
<evidence type="ECO:0000313" key="5">
    <source>
        <dbReference type="Proteomes" id="UP000185766"/>
    </source>
</evidence>
<feature type="domain" description="PurM-like N-terminal" evidence="3">
    <location>
        <begin position="30"/>
        <end position="140"/>
    </location>
</feature>